<dbReference type="RefSeq" id="WP_329077129.1">
    <property type="nucleotide sequence ID" value="NZ_CP109495.1"/>
</dbReference>
<reference evidence="1" key="1">
    <citation type="submission" date="2022-10" db="EMBL/GenBank/DDBJ databases">
        <title>The complete genomes of actinobacterial strains from the NBC collection.</title>
        <authorList>
            <person name="Joergensen T.S."/>
            <person name="Alvarez Arevalo M."/>
            <person name="Sterndorff E.B."/>
            <person name="Faurdal D."/>
            <person name="Vuksanovic O."/>
            <person name="Mourched A.-S."/>
            <person name="Charusanti P."/>
            <person name="Shaw S."/>
            <person name="Blin K."/>
            <person name="Weber T."/>
        </authorList>
    </citation>
    <scope>NUCLEOTIDE SEQUENCE</scope>
    <source>
        <strain evidence="1">NBC_01432</strain>
    </source>
</reference>
<keyword evidence="2" id="KW-1185">Reference proteome</keyword>
<evidence type="ECO:0000313" key="2">
    <source>
        <dbReference type="Proteomes" id="UP001432209"/>
    </source>
</evidence>
<name>A0ABZ2A9L1_STRNV</name>
<proteinExistence type="predicted"/>
<dbReference type="EMBL" id="CP109495">
    <property type="protein sequence ID" value="WUX53522.1"/>
    <property type="molecule type" value="Genomic_DNA"/>
</dbReference>
<protein>
    <submittedName>
        <fullName evidence="1">Uncharacterized protein</fullName>
    </submittedName>
</protein>
<organism evidence="1 2">
    <name type="scientific">Streptomyces niveus</name>
    <name type="common">Streptomyces spheroides</name>
    <dbReference type="NCBI Taxonomy" id="193462"/>
    <lineage>
        <taxon>Bacteria</taxon>
        <taxon>Bacillati</taxon>
        <taxon>Actinomycetota</taxon>
        <taxon>Actinomycetes</taxon>
        <taxon>Kitasatosporales</taxon>
        <taxon>Streptomycetaceae</taxon>
        <taxon>Streptomyces</taxon>
    </lineage>
</organism>
<sequence length="74" mass="7872">MSNEIGPPESLIDLQRTLNAAAEEARSHGSSREEWRPWVEAAAAAENAFAEHAAAVGIGVDELRSAVEKAARTT</sequence>
<evidence type="ECO:0000313" key="1">
    <source>
        <dbReference type="EMBL" id="WUX53522.1"/>
    </source>
</evidence>
<accession>A0ABZ2A9L1</accession>
<dbReference type="Proteomes" id="UP001432209">
    <property type="component" value="Chromosome"/>
</dbReference>
<gene>
    <name evidence="1" type="ORF">OG442_19285</name>
</gene>